<dbReference type="GO" id="GO:0140673">
    <property type="term" value="P:transcription elongation-coupled chromatin remodeling"/>
    <property type="evidence" value="ECO:0007669"/>
    <property type="project" value="TreeGrafter"/>
</dbReference>
<protein>
    <submittedName>
        <fullName evidence="4">NAD(P)-dependent oxidoreductase</fullName>
    </submittedName>
</protein>
<dbReference type="PIRSF" id="PIRSF000103">
    <property type="entry name" value="HIBADH"/>
    <property type="match status" value="1"/>
</dbReference>
<dbReference type="AlphaFoldDB" id="A0A3S1JHY3"/>
<dbReference type="SUPFAM" id="SSF51735">
    <property type="entry name" value="NAD(P)-binding Rossmann-fold domains"/>
    <property type="match status" value="1"/>
</dbReference>
<dbReference type="Proteomes" id="UP000281028">
    <property type="component" value="Unassembled WGS sequence"/>
</dbReference>
<dbReference type="InterPro" id="IPR006115">
    <property type="entry name" value="6PGDH_NADP-bd"/>
</dbReference>
<dbReference type="Pfam" id="PF03446">
    <property type="entry name" value="NAD_binding_2"/>
    <property type="match status" value="1"/>
</dbReference>
<dbReference type="Gene3D" id="3.40.50.720">
    <property type="entry name" value="NAD(P)-binding Rossmann-like Domain"/>
    <property type="match status" value="1"/>
</dbReference>
<organism evidence="4 5">
    <name type="scientific">Chitinophaga solisilvae</name>
    <dbReference type="NCBI Taxonomy" id="1233460"/>
    <lineage>
        <taxon>Bacteria</taxon>
        <taxon>Pseudomonadati</taxon>
        <taxon>Bacteroidota</taxon>
        <taxon>Chitinophagia</taxon>
        <taxon>Chitinophagales</taxon>
        <taxon>Chitinophagaceae</taxon>
        <taxon>Chitinophaga</taxon>
    </lineage>
</organism>
<sequence>MENRQKALTVIGLGPMGFAMAAVYLSKGYKVTVWNRTASKAAPLIAQGAVQAPHITDAVKSSELLIISLTEYAGMYTVLEPAAAVLSGKTIVNMSSDSPGAVAEAAAWAEGLGASFLSGGIMVPPPYIGKEGPEIYTFYSGKREVFDRWQADLAIMTATDFRGEDPRLAMIYYQALLDYMYTAVAGILHAIALVQSAGIKAATFEPYLNNLLQFMPVLVAESATIREADDGIYNGTGNNMQMLRAGVRHVLHASREAGINTSLPETIFSLYDAVVSKGLPNAGINSLIEVLR</sequence>
<dbReference type="GO" id="GO:0003677">
    <property type="term" value="F:DNA binding"/>
    <property type="evidence" value="ECO:0007669"/>
    <property type="project" value="TreeGrafter"/>
</dbReference>
<comment type="caution">
    <text evidence="4">The sequence shown here is derived from an EMBL/GenBank/DDBJ whole genome shotgun (WGS) entry which is preliminary data.</text>
</comment>
<accession>A0A3S1JHY3</accession>
<dbReference type="InterPro" id="IPR015815">
    <property type="entry name" value="HIBADH-related"/>
</dbReference>
<feature type="domain" description="NADPH-dependent reductive aminase-like C-terminal" evidence="3">
    <location>
        <begin position="165"/>
        <end position="292"/>
    </location>
</feature>
<dbReference type="GO" id="GO:0050661">
    <property type="term" value="F:NADP binding"/>
    <property type="evidence" value="ECO:0007669"/>
    <property type="project" value="InterPro"/>
</dbReference>
<reference evidence="4" key="1">
    <citation type="submission" date="2020-05" db="EMBL/GenBank/DDBJ databases">
        <title>Chitinophaga laudate sp. nov., isolated from a tropical peat swamp.</title>
        <authorList>
            <person name="Goh C.B.S."/>
            <person name="Lee M.S."/>
            <person name="Parimannan S."/>
            <person name="Pasbakhsh P."/>
            <person name="Yule C.M."/>
            <person name="Rajandas H."/>
            <person name="Loke S."/>
            <person name="Croft L."/>
            <person name="Tan J.B.L."/>
        </authorList>
    </citation>
    <scope>NUCLEOTIDE SEQUENCE</scope>
    <source>
        <strain evidence="4">Mgbs1</strain>
    </source>
</reference>
<dbReference type="GO" id="GO:0016491">
    <property type="term" value="F:oxidoreductase activity"/>
    <property type="evidence" value="ECO:0007669"/>
    <property type="project" value="UniProtKB-KW"/>
</dbReference>
<evidence type="ECO:0000259" key="3">
    <source>
        <dbReference type="Pfam" id="PF21761"/>
    </source>
</evidence>
<evidence type="ECO:0000256" key="1">
    <source>
        <dbReference type="ARBA" id="ARBA00023002"/>
    </source>
</evidence>
<dbReference type="Pfam" id="PF21761">
    <property type="entry name" value="RedAm-like_C"/>
    <property type="match status" value="1"/>
</dbReference>
<dbReference type="PANTHER" id="PTHR43580">
    <property type="entry name" value="OXIDOREDUCTASE GLYR1-RELATED"/>
    <property type="match status" value="1"/>
</dbReference>
<evidence type="ECO:0000313" key="5">
    <source>
        <dbReference type="Proteomes" id="UP000281028"/>
    </source>
</evidence>
<dbReference type="PANTHER" id="PTHR43580:SF2">
    <property type="entry name" value="CYTOKINE-LIKE NUCLEAR FACTOR N-PAC"/>
    <property type="match status" value="1"/>
</dbReference>
<dbReference type="InterPro" id="IPR013328">
    <property type="entry name" value="6PGD_dom2"/>
</dbReference>
<dbReference type="Gene3D" id="1.10.1040.10">
    <property type="entry name" value="N-(1-d-carboxylethyl)-l-norvaline Dehydrogenase, domain 2"/>
    <property type="match status" value="1"/>
</dbReference>
<dbReference type="GO" id="GO:0000785">
    <property type="term" value="C:chromatin"/>
    <property type="evidence" value="ECO:0007669"/>
    <property type="project" value="TreeGrafter"/>
</dbReference>
<keyword evidence="1" id="KW-0560">Oxidoreductase</keyword>
<dbReference type="OrthoDB" id="9786703at2"/>
<dbReference type="InterPro" id="IPR036291">
    <property type="entry name" value="NAD(P)-bd_dom_sf"/>
</dbReference>
<name>A0A3S1JHY3_9BACT</name>
<proteinExistence type="predicted"/>
<gene>
    <name evidence="4" type="ORF">ECE50_025470</name>
</gene>
<keyword evidence="5" id="KW-1185">Reference proteome</keyword>
<dbReference type="EMBL" id="RIAR02000001">
    <property type="protein sequence ID" value="NSL90210.1"/>
    <property type="molecule type" value="Genomic_DNA"/>
</dbReference>
<evidence type="ECO:0000313" key="4">
    <source>
        <dbReference type="EMBL" id="NSL90210.1"/>
    </source>
</evidence>
<evidence type="ECO:0000259" key="2">
    <source>
        <dbReference type="Pfam" id="PF03446"/>
    </source>
</evidence>
<dbReference type="GO" id="GO:0031491">
    <property type="term" value="F:nucleosome binding"/>
    <property type="evidence" value="ECO:0007669"/>
    <property type="project" value="TreeGrafter"/>
</dbReference>
<feature type="domain" description="6-phosphogluconate dehydrogenase NADP-binding" evidence="2">
    <location>
        <begin position="9"/>
        <end position="122"/>
    </location>
</feature>
<dbReference type="InterPro" id="IPR051265">
    <property type="entry name" value="HIBADH-related_NP60_sf"/>
</dbReference>
<dbReference type="InterPro" id="IPR048666">
    <property type="entry name" value="RedAm-like_C"/>
</dbReference>